<keyword evidence="3" id="KW-1185">Reference proteome</keyword>
<dbReference type="AlphaFoldDB" id="A0A0C2H3E3"/>
<sequence>MSTTPTSIPVSSQDHLGLGPCHCKGMMCYDSYAGFGNSTVLQMVSILVPGMDQPSEAIVKRVPSTERVASTPLLPPSPAPLVRVDDQ</sequence>
<evidence type="ECO:0000256" key="1">
    <source>
        <dbReference type="SAM" id="MobiDB-lite"/>
    </source>
</evidence>
<evidence type="ECO:0000313" key="3">
    <source>
        <dbReference type="Proteomes" id="UP000054047"/>
    </source>
</evidence>
<proteinExistence type="predicted"/>
<evidence type="ECO:0000313" key="2">
    <source>
        <dbReference type="EMBL" id="KIH68335.1"/>
    </source>
</evidence>
<feature type="region of interest" description="Disordered" evidence="1">
    <location>
        <begin position="66"/>
        <end position="87"/>
    </location>
</feature>
<organism evidence="2 3">
    <name type="scientific">Ancylostoma duodenale</name>
    <dbReference type="NCBI Taxonomy" id="51022"/>
    <lineage>
        <taxon>Eukaryota</taxon>
        <taxon>Metazoa</taxon>
        <taxon>Ecdysozoa</taxon>
        <taxon>Nematoda</taxon>
        <taxon>Chromadorea</taxon>
        <taxon>Rhabditida</taxon>
        <taxon>Rhabditina</taxon>
        <taxon>Rhabditomorpha</taxon>
        <taxon>Strongyloidea</taxon>
        <taxon>Ancylostomatidae</taxon>
        <taxon>Ancylostomatinae</taxon>
        <taxon>Ancylostoma</taxon>
    </lineage>
</organism>
<accession>A0A0C2H3E3</accession>
<protein>
    <submittedName>
        <fullName evidence="2">Uncharacterized protein</fullName>
    </submittedName>
</protein>
<dbReference type="Proteomes" id="UP000054047">
    <property type="component" value="Unassembled WGS sequence"/>
</dbReference>
<name>A0A0C2H3E3_9BILA</name>
<dbReference type="EMBL" id="KN726402">
    <property type="protein sequence ID" value="KIH68335.1"/>
    <property type="molecule type" value="Genomic_DNA"/>
</dbReference>
<reference evidence="2 3" key="1">
    <citation type="submission" date="2013-12" db="EMBL/GenBank/DDBJ databases">
        <title>Draft genome of the parsitic nematode Ancylostoma duodenale.</title>
        <authorList>
            <person name="Mitreva M."/>
        </authorList>
    </citation>
    <scope>NUCLEOTIDE SEQUENCE [LARGE SCALE GENOMIC DNA]</scope>
    <source>
        <strain evidence="2 3">Zhejiang</strain>
    </source>
</reference>
<gene>
    <name evidence="2" type="ORF">ANCDUO_01324</name>
</gene>